<dbReference type="PANTHER" id="PTHR12815:SF18">
    <property type="entry name" value="SORTING AND ASSEMBLY MACHINERY COMPONENT 50 HOMOLOG"/>
    <property type="match status" value="1"/>
</dbReference>
<proteinExistence type="inferred from homology"/>
<dbReference type="PANTHER" id="PTHR12815">
    <property type="entry name" value="SORTING AND ASSEMBLY MACHINERY SAMM50 PROTEIN FAMILY MEMBER"/>
    <property type="match status" value="1"/>
</dbReference>
<dbReference type="InterPro" id="IPR000184">
    <property type="entry name" value="Bac_surfAg_D15"/>
</dbReference>
<evidence type="ECO:0000313" key="8">
    <source>
        <dbReference type="Proteomes" id="UP000219338"/>
    </source>
</evidence>
<dbReference type="EMBL" id="FUEG01000009">
    <property type="protein sequence ID" value="SJL08391.1"/>
    <property type="molecule type" value="Genomic_DNA"/>
</dbReference>
<evidence type="ECO:0000256" key="3">
    <source>
        <dbReference type="ARBA" id="ARBA00022452"/>
    </source>
</evidence>
<dbReference type="Proteomes" id="UP000219338">
    <property type="component" value="Unassembled WGS sequence"/>
</dbReference>
<comment type="similarity">
    <text evidence="2">Belongs to the SAM50/omp85 family.</text>
</comment>
<dbReference type="InterPro" id="IPR039910">
    <property type="entry name" value="D15-like"/>
</dbReference>
<comment type="subcellular location">
    <subcellularLocation>
        <location evidence="1">Mitochondrion outer membrane</location>
        <topology evidence="1">Multi-pass membrane protein</topology>
    </subcellularLocation>
</comment>
<feature type="domain" description="Bacterial surface antigen (D15)" evidence="6">
    <location>
        <begin position="163"/>
        <end position="441"/>
    </location>
</feature>
<evidence type="ECO:0000256" key="5">
    <source>
        <dbReference type="ARBA" id="ARBA00023136"/>
    </source>
</evidence>
<dbReference type="Gene3D" id="2.40.160.50">
    <property type="entry name" value="membrane protein fhac: a member of the omp85/tpsb transporter family"/>
    <property type="match status" value="1"/>
</dbReference>
<evidence type="ECO:0000256" key="2">
    <source>
        <dbReference type="ARBA" id="ARBA00010913"/>
    </source>
</evidence>
<dbReference type="Pfam" id="PF01103">
    <property type="entry name" value="Omp85"/>
    <property type="match status" value="1"/>
</dbReference>
<dbReference type="OrthoDB" id="1724197at2759"/>
<gene>
    <name evidence="7" type="ORF">ARMOST_11754</name>
</gene>
<evidence type="ECO:0000259" key="6">
    <source>
        <dbReference type="Pfam" id="PF01103"/>
    </source>
</evidence>
<keyword evidence="4" id="KW-0812">Transmembrane</keyword>
<reference evidence="8" key="1">
    <citation type="journal article" date="2017" name="Nat. Ecol. Evol.">
        <title>Genome expansion and lineage-specific genetic innovations in the forest pathogenic fungi Armillaria.</title>
        <authorList>
            <person name="Sipos G."/>
            <person name="Prasanna A.N."/>
            <person name="Walter M.C."/>
            <person name="O'Connor E."/>
            <person name="Balint B."/>
            <person name="Krizsan K."/>
            <person name="Kiss B."/>
            <person name="Hess J."/>
            <person name="Varga T."/>
            <person name="Slot J."/>
            <person name="Riley R."/>
            <person name="Boka B."/>
            <person name="Rigling D."/>
            <person name="Barry K."/>
            <person name="Lee J."/>
            <person name="Mihaltcheva S."/>
            <person name="LaButti K."/>
            <person name="Lipzen A."/>
            <person name="Waldron R."/>
            <person name="Moloney N.M."/>
            <person name="Sperisen C."/>
            <person name="Kredics L."/>
            <person name="Vagvoelgyi C."/>
            <person name="Patrignani A."/>
            <person name="Fitzpatrick D."/>
            <person name="Nagy I."/>
            <person name="Doyle S."/>
            <person name="Anderson J.B."/>
            <person name="Grigoriev I.V."/>
            <person name="Gueldener U."/>
            <person name="Muensterkoetter M."/>
            <person name="Nagy L.G."/>
        </authorList>
    </citation>
    <scope>NUCLEOTIDE SEQUENCE [LARGE SCALE GENOMIC DNA]</scope>
    <source>
        <strain evidence="8">C18/9</strain>
    </source>
</reference>
<evidence type="ECO:0000256" key="4">
    <source>
        <dbReference type="ARBA" id="ARBA00022692"/>
    </source>
</evidence>
<keyword evidence="8" id="KW-1185">Reference proteome</keyword>
<organism evidence="7 8">
    <name type="scientific">Armillaria ostoyae</name>
    <name type="common">Armillaria root rot fungus</name>
    <dbReference type="NCBI Taxonomy" id="47428"/>
    <lineage>
        <taxon>Eukaryota</taxon>
        <taxon>Fungi</taxon>
        <taxon>Dikarya</taxon>
        <taxon>Basidiomycota</taxon>
        <taxon>Agaricomycotina</taxon>
        <taxon>Agaricomycetes</taxon>
        <taxon>Agaricomycetidae</taxon>
        <taxon>Agaricales</taxon>
        <taxon>Marasmiineae</taxon>
        <taxon>Physalacriaceae</taxon>
        <taxon>Armillaria</taxon>
    </lineage>
</organism>
<dbReference type="GO" id="GO:0005741">
    <property type="term" value="C:mitochondrial outer membrane"/>
    <property type="evidence" value="ECO:0007669"/>
    <property type="project" value="UniProtKB-SubCell"/>
</dbReference>
<evidence type="ECO:0000256" key="1">
    <source>
        <dbReference type="ARBA" id="ARBA00004374"/>
    </source>
</evidence>
<protein>
    <recommendedName>
        <fullName evidence="6">Bacterial surface antigen (D15) domain-containing protein</fullName>
    </recommendedName>
</protein>
<keyword evidence="3" id="KW-1134">Transmembrane beta strand</keyword>
<accession>A0A284RI11</accession>
<dbReference type="OMA" id="MESHYWF"/>
<keyword evidence="5" id="KW-0472">Membrane</keyword>
<dbReference type="STRING" id="47428.A0A284RI11"/>
<name>A0A284RI11_ARMOS</name>
<sequence length="693" mass="77178">MAVGPTAGTDDDPDDAKKVLKWQEERIARRLRGQYESAALHLSNLIHNNLSTPLNIHSVRVEGANNARGSFLGFLINPVLLSEPHNDVQSVLHAARSIADVLLRTETFSSVEAHIEKARDEIAGPRDVDLVFKTRERGRWFVKSATEFGNNEGSASITARMLNVFGGAESFEANVSAGTTTRKSFQGTLSAPITSDLNCRADLTAFGLHRDHTSFASCSEVLRGAKAVVRGGKPVSGMHELAYEAVIRNIGGLTPTASMSMREAAGTTSKSAVSFTYTLDTRDDRVMSTRGMYGKIYQELAGLGGDASFYKAEAESQLSRPLLPGVSGSIALRSGIMWALSRPTLFPDRFQLGGPLSVRSFQSNGLGPRDGPDSLGGDIYWSAGLSIISNIPRKAHWPVKTHLWLNAGRLDAMDRSRSVVENIKDTVTRPSVSAGVGLIYKFDPVRVEVNLNFLHKIRVWCLFQPRDCVIRNTRFAQVLWMSENRIQIFVYLLYPYPWKLRPSLLSVSELQTSPGIIARRRQEMEMTGLKWTSLFRLRDTPLCTLYRLYECTVDFNEDEMMMESHYWFHDQPTWRLADIPDPQDPDTTRYTILAAMAEALVQAFNYKIALGLRRGITRDDPFLVRKFKNDANPPWEECPSWTGNAGRLPHVLQLYPPLPLGGNGPEPEPIAATGTNPFLLRNIRANTNQLRNI</sequence>
<dbReference type="GO" id="GO:0045040">
    <property type="term" value="P:protein insertion into mitochondrial outer membrane"/>
    <property type="evidence" value="ECO:0007669"/>
    <property type="project" value="TreeGrafter"/>
</dbReference>
<evidence type="ECO:0000313" key="7">
    <source>
        <dbReference type="EMBL" id="SJL08391.1"/>
    </source>
</evidence>
<dbReference type="AlphaFoldDB" id="A0A284RI11"/>